<name>A0A6A6QHT6_9PEZI</name>
<proteinExistence type="predicted"/>
<evidence type="ECO:0000313" key="2">
    <source>
        <dbReference type="Proteomes" id="UP000799750"/>
    </source>
</evidence>
<protein>
    <submittedName>
        <fullName evidence="1">Uncharacterized protein</fullName>
    </submittedName>
</protein>
<dbReference type="OrthoDB" id="3943628at2759"/>
<gene>
    <name evidence="1" type="ORF">BU16DRAFT_595712</name>
</gene>
<dbReference type="EMBL" id="MU004196">
    <property type="protein sequence ID" value="KAF2491017.1"/>
    <property type="molecule type" value="Genomic_DNA"/>
</dbReference>
<keyword evidence="2" id="KW-1185">Reference proteome</keyword>
<dbReference type="Proteomes" id="UP000799750">
    <property type="component" value="Unassembled WGS sequence"/>
</dbReference>
<evidence type="ECO:0000313" key="1">
    <source>
        <dbReference type="EMBL" id="KAF2491017.1"/>
    </source>
</evidence>
<reference evidence="1" key="1">
    <citation type="journal article" date="2020" name="Stud. Mycol.">
        <title>101 Dothideomycetes genomes: a test case for predicting lifestyles and emergence of pathogens.</title>
        <authorList>
            <person name="Haridas S."/>
            <person name="Albert R."/>
            <person name="Binder M."/>
            <person name="Bloem J."/>
            <person name="Labutti K."/>
            <person name="Salamov A."/>
            <person name="Andreopoulos B."/>
            <person name="Baker S."/>
            <person name="Barry K."/>
            <person name="Bills G."/>
            <person name="Bluhm B."/>
            <person name="Cannon C."/>
            <person name="Castanera R."/>
            <person name="Culley D."/>
            <person name="Daum C."/>
            <person name="Ezra D."/>
            <person name="Gonzalez J."/>
            <person name="Henrissat B."/>
            <person name="Kuo A."/>
            <person name="Liang C."/>
            <person name="Lipzen A."/>
            <person name="Lutzoni F."/>
            <person name="Magnuson J."/>
            <person name="Mondo S."/>
            <person name="Nolan M."/>
            <person name="Ohm R."/>
            <person name="Pangilinan J."/>
            <person name="Park H.-J."/>
            <person name="Ramirez L."/>
            <person name="Alfaro M."/>
            <person name="Sun H."/>
            <person name="Tritt A."/>
            <person name="Yoshinaga Y."/>
            <person name="Zwiers L.-H."/>
            <person name="Turgeon B."/>
            <person name="Goodwin S."/>
            <person name="Spatafora J."/>
            <person name="Crous P."/>
            <person name="Grigoriev I."/>
        </authorList>
    </citation>
    <scope>NUCLEOTIDE SEQUENCE</scope>
    <source>
        <strain evidence="1">CBS 269.34</strain>
    </source>
</reference>
<sequence length="112" mass="12692">MEGILKEHSFSARAFSWEQLAYKAGIEDQYRDIIAGKTIKRVIGRIDYHKCIACKKEWVSNSITTRYISYALAFNSYASASNSYALQASFKLSKNQVNATAIIAFNKRIIGR</sequence>
<accession>A0A6A6QHT6</accession>
<organism evidence="1 2">
    <name type="scientific">Lophium mytilinum</name>
    <dbReference type="NCBI Taxonomy" id="390894"/>
    <lineage>
        <taxon>Eukaryota</taxon>
        <taxon>Fungi</taxon>
        <taxon>Dikarya</taxon>
        <taxon>Ascomycota</taxon>
        <taxon>Pezizomycotina</taxon>
        <taxon>Dothideomycetes</taxon>
        <taxon>Pleosporomycetidae</taxon>
        <taxon>Mytilinidiales</taxon>
        <taxon>Mytilinidiaceae</taxon>
        <taxon>Lophium</taxon>
    </lineage>
</organism>
<dbReference type="AlphaFoldDB" id="A0A6A6QHT6"/>